<accession>A0A8X6G9H1</accession>
<keyword evidence="2" id="KW-1185">Reference proteome</keyword>
<organism evidence="1 2">
    <name type="scientific">Trichonephila clavata</name>
    <name type="common">Joro spider</name>
    <name type="synonym">Nephila clavata</name>
    <dbReference type="NCBI Taxonomy" id="2740835"/>
    <lineage>
        <taxon>Eukaryota</taxon>
        <taxon>Metazoa</taxon>
        <taxon>Ecdysozoa</taxon>
        <taxon>Arthropoda</taxon>
        <taxon>Chelicerata</taxon>
        <taxon>Arachnida</taxon>
        <taxon>Araneae</taxon>
        <taxon>Araneomorphae</taxon>
        <taxon>Entelegynae</taxon>
        <taxon>Araneoidea</taxon>
        <taxon>Nephilidae</taxon>
        <taxon>Trichonephila</taxon>
    </lineage>
</organism>
<protein>
    <submittedName>
        <fullName evidence="1">Uncharacterized protein</fullName>
    </submittedName>
</protein>
<evidence type="ECO:0000313" key="2">
    <source>
        <dbReference type="Proteomes" id="UP000887116"/>
    </source>
</evidence>
<dbReference type="Proteomes" id="UP000887116">
    <property type="component" value="Unassembled WGS sequence"/>
</dbReference>
<dbReference type="AlphaFoldDB" id="A0A8X6G9H1"/>
<reference evidence="1" key="1">
    <citation type="submission" date="2020-07" db="EMBL/GenBank/DDBJ databases">
        <title>Multicomponent nature underlies the extraordinary mechanical properties of spider dragline silk.</title>
        <authorList>
            <person name="Kono N."/>
            <person name="Nakamura H."/>
            <person name="Mori M."/>
            <person name="Yoshida Y."/>
            <person name="Ohtoshi R."/>
            <person name="Malay A.D."/>
            <person name="Moran D.A.P."/>
            <person name="Tomita M."/>
            <person name="Numata K."/>
            <person name="Arakawa K."/>
        </authorList>
    </citation>
    <scope>NUCLEOTIDE SEQUENCE</scope>
</reference>
<proteinExistence type="predicted"/>
<evidence type="ECO:0000313" key="1">
    <source>
        <dbReference type="EMBL" id="GFQ77473.1"/>
    </source>
</evidence>
<comment type="caution">
    <text evidence="1">The sequence shown here is derived from an EMBL/GenBank/DDBJ whole genome shotgun (WGS) entry which is preliminary data.</text>
</comment>
<dbReference type="EMBL" id="BMAO01002015">
    <property type="protein sequence ID" value="GFQ77473.1"/>
    <property type="molecule type" value="Genomic_DNA"/>
</dbReference>
<name>A0A8X6G9H1_TRICU</name>
<gene>
    <name evidence="1" type="ORF">TNCT_475301</name>
</gene>
<sequence length="107" mass="12254">MYQRLNSKNHRIPSFLHTFSLNDWGGSFLQTENRILTAFGSCTCPTNSHGARLGYFGSDVRVISGSGMHEREEWNEYIFGIWVKVEGMHKTMMYNWGQQTATLCKVG</sequence>